<dbReference type="InterPro" id="IPR007110">
    <property type="entry name" value="Ig-like_dom"/>
</dbReference>
<evidence type="ECO:0000256" key="1">
    <source>
        <dbReference type="SAM" id="Coils"/>
    </source>
</evidence>
<dbReference type="PANTHER" id="PTHR45692">
    <property type="entry name" value="G_PROTEIN_RECEP_F2_4 DOMAIN-CONTAINING PROTEIN"/>
    <property type="match status" value="1"/>
</dbReference>
<protein>
    <recommendedName>
        <fullName evidence="3">Ig-like domain-containing protein</fullName>
    </recommendedName>
</protein>
<proteinExistence type="predicted"/>
<feature type="region of interest" description="Disordered" evidence="2">
    <location>
        <begin position="372"/>
        <end position="406"/>
    </location>
</feature>
<evidence type="ECO:0000256" key="2">
    <source>
        <dbReference type="SAM" id="MobiDB-lite"/>
    </source>
</evidence>
<dbReference type="PROSITE" id="PS50835">
    <property type="entry name" value="IG_LIKE"/>
    <property type="match status" value="1"/>
</dbReference>
<sequence length="556" mass="63237">MALFFRSRRSRSECKKSVFTLQENPWHNIHFFLACSHEDVFYVKISSGFPARPLLDKIEPDVYVHNVTSFHPQTLFCPLQVFAVNDVVVWFKDGRPIKDLDEDEERETFGFKNGQLSNSLSLDLSILRRIGPGGDRIPKPAMLQGTYWCEVWRRSPRLHRLPSRKVFLKFSDVITLHGYILTEPTSYVHAAMFNSMGLMVGVPVDMERRLATINKKITHHLRATPLLVRDVITFITRVSASKGKFEFVTYICLATGDLSTNMRRVVTDQYMASFRQTLEQQEAEIKQEWNIALPLESAVKVFIADMCPETDLTDQRTGRSANFPSTPINTKAYSTDMCNGMYTGRAWCRGDLHTGAYWDNIRVTRSCQGWEWQESSSSSDGDDNDDSWEPDKSSSSDSPDNDKHRFVLDKAPNSALLELDEIEIEEENVADVTERLTNVLDDLEELSESDVATVAQVVDHIVAVRRPPTEVSNKLVQTVSKVMDASPDVLRKAEQESRALSSPNPPICSPHLKWVPLQAIIDQIALTTHKGAAKKRIALEYRRDLSLPIVGYFYKK</sequence>
<dbReference type="PROSITE" id="PS51257">
    <property type="entry name" value="PROKAR_LIPOPROTEIN"/>
    <property type="match status" value="1"/>
</dbReference>
<organism evidence="4 5">
    <name type="scientific">Elysia marginata</name>
    <dbReference type="NCBI Taxonomy" id="1093978"/>
    <lineage>
        <taxon>Eukaryota</taxon>
        <taxon>Metazoa</taxon>
        <taxon>Spiralia</taxon>
        <taxon>Lophotrochozoa</taxon>
        <taxon>Mollusca</taxon>
        <taxon>Gastropoda</taxon>
        <taxon>Heterobranchia</taxon>
        <taxon>Euthyneura</taxon>
        <taxon>Panpulmonata</taxon>
        <taxon>Sacoglossa</taxon>
        <taxon>Placobranchoidea</taxon>
        <taxon>Plakobranchidae</taxon>
        <taxon>Elysia</taxon>
    </lineage>
</organism>
<dbReference type="PANTHER" id="PTHR45692:SF1">
    <property type="entry name" value="G-PROTEIN COUPLED RECEPTORS FAMILY 2 PROFILE 2 DOMAIN-CONTAINING PROTEIN"/>
    <property type="match status" value="1"/>
</dbReference>
<dbReference type="InterPro" id="IPR058808">
    <property type="entry name" value="GAIN_ADGRA2/3"/>
</dbReference>
<comment type="caution">
    <text evidence="4">The sequence shown here is derived from an EMBL/GenBank/DDBJ whole genome shotgun (WGS) entry which is preliminary data.</text>
</comment>
<reference evidence="4 5" key="1">
    <citation type="journal article" date="2021" name="Elife">
        <title>Chloroplast acquisition without the gene transfer in kleptoplastic sea slugs, Plakobranchus ocellatus.</title>
        <authorList>
            <person name="Maeda T."/>
            <person name="Takahashi S."/>
            <person name="Yoshida T."/>
            <person name="Shimamura S."/>
            <person name="Takaki Y."/>
            <person name="Nagai Y."/>
            <person name="Toyoda A."/>
            <person name="Suzuki Y."/>
            <person name="Arimoto A."/>
            <person name="Ishii H."/>
            <person name="Satoh N."/>
            <person name="Nishiyama T."/>
            <person name="Hasebe M."/>
            <person name="Maruyama T."/>
            <person name="Minagawa J."/>
            <person name="Obokata J."/>
            <person name="Shigenobu S."/>
        </authorList>
    </citation>
    <scope>NUCLEOTIDE SEQUENCE [LARGE SCALE GENOMIC DNA]</scope>
</reference>
<feature type="compositionally biased region" description="Basic and acidic residues" evidence="2">
    <location>
        <begin position="389"/>
        <end position="406"/>
    </location>
</feature>
<gene>
    <name evidence="4" type="ORF">ElyMa_003273700</name>
</gene>
<accession>A0AAV4J939</accession>
<dbReference type="AlphaFoldDB" id="A0AAV4J939"/>
<name>A0AAV4J939_9GAST</name>
<dbReference type="Proteomes" id="UP000762676">
    <property type="component" value="Unassembled WGS sequence"/>
</dbReference>
<keyword evidence="5" id="KW-1185">Reference proteome</keyword>
<evidence type="ECO:0000313" key="4">
    <source>
        <dbReference type="EMBL" id="GFS18855.1"/>
    </source>
</evidence>
<dbReference type="Pfam" id="PF26588">
    <property type="entry name" value="GAIN_ADGRA3"/>
    <property type="match status" value="1"/>
</dbReference>
<dbReference type="EMBL" id="BMAT01006739">
    <property type="protein sequence ID" value="GFS18855.1"/>
    <property type="molecule type" value="Genomic_DNA"/>
</dbReference>
<evidence type="ECO:0000259" key="3">
    <source>
        <dbReference type="PROSITE" id="PS50835"/>
    </source>
</evidence>
<feature type="coiled-coil region" evidence="1">
    <location>
        <begin position="422"/>
        <end position="449"/>
    </location>
</feature>
<evidence type="ECO:0000313" key="5">
    <source>
        <dbReference type="Proteomes" id="UP000762676"/>
    </source>
</evidence>
<feature type="domain" description="Ig-like" evidence="3">
    <location>
        <begin position="53"/>
        <end position="151"/>
    </location>
</feature>
<keyword evidence="1" id="KW-0175">Coiled coil</keyword>